<evidence type="ECO:0000313" key="1">
    <source>
        <dbReference type="EMBL" id="VVB08602.1"/>
    </source>
</evidence>
<reference evidence="1" key="1">
    <citation type="submission" date="2019-07" db="EMBL/GenBank/DDBJ databases">
        <authorList>
            <person name="Dittberner H."/>
        </authorList>
    </citation>
    <scope>NUCLEOTIDE SEQUENCE [LARGE SCALE GENOMIC DNA]</scope>
</reference>
<accession>A0A565C4R4</accession>
<evidence type="ECO:0000313" key="2">
    <source>
        <dbReference type="Proteomes" id="UP000489600"/>
    </source>
</evidence>
<keyword evidence="2" id="KW-1185">Reference proteome</keyword>
<dbReference type="Proteomes" id="UP000489600">
    <property type="component" value="Unassembled WGS sequence"/>
</dbReference>
<dbReference type="InterPro" id="IPR051105">
    <property type="entry name" value="WWC/KIBRA_Hippo_Reg"/>
</dbReference>
<name>A0A565C4R4_9BRAS</name>
<dbReference type="EMBL" id="CABITT030000006">
    <property type="protein sequence ID" value="VVB08602.1"/>
    <property type="molecule type" value="Genomic_DNA"/>
</dbReference>
<comment type="caution">
    <text evidence="1">The sequence shown here is derived from an EMBL/GenBank/DDBJ whole genome shotgun (WGS) entry which is preliminary data.</text>
</comment>
<proteinExistence type="predicted"/>
<gene>
    <name evidence="1" type="ORF">ANE_LOCUS19046</name>
</gene>
<dbReference type="PANTHER" id="PTHR14791">
    <property type="entry name" value="BOMB/KIRA PROTEINS"/>
    <property type="match status" value="1"/>
</dbReference>
<dbReference type="OrthoDB" id="1424894at2759"/>
<sequence>MLELPDKGDINWLLEKRELAVSYCMESQEPFRKRKRQELLANDDQLVESEPHNLATASSFDQKRRRLREGSTCSNNNNIEEGCNHHRMRLDLELNLSPYLIDLNHEHDHDLRLEKRENMAWVAFDLDEDRHGGRSGGGGGSEAEMVATVCMKCHMLVMLCKASPACPNCKFMHSPEDTSLSLLFNPKPTLLA</sequence>
<protein>
    <submittedName>
        <fullName evidence="1">Uncharacterized protein</fullName>
    </submittedName>
</protein>
<dbReference type="AlphaFoldDB" id="A0A565C4R4"/>
<dbReference type="PANTHER" id="PTHR14791:SF42">
    <property type="entry name" value="F16L1.2 PROTEIN"/>
    <property type="match status" value="1"/>
</dbReference>
<organism evidence="1 2">
    <name type="scientific">Arabis nemorensis</name>
    <dbReference type="NCBI Taxonomy" id="586526"/>
    <lineage>
        <taxon>Eukaryota</taxon>
        <taxon>Viridiplantae</taxon>
        <taxon>Streptophyta</taxon>
        <taxon>Embryophyta</taxon>
        <taxon>Tracheophyta</taxon>
        <taxon>Spermatophyta</taxon>
        <taxon>Magnoliopsida</taxon>
        <taxon>eudicotyledons</taxon>
        <taxon>Gunneridae</taxon>
        <taxon>Pentapetalae</taxon>
        <taxon>rosids</taxon>
        <taxon>malvids</taxon>
        <taxon>Brassicales</taxon>
        <taxon>Brassicaceae</taxon>
        <taxon>Arabideae</taxon>
        <taxon>Arabis</taxon>
    </lineage>
</organism>